<evidence type="ECO:0000313" key="2">
    <source>
        <dbReference type="EMBL" id="RRJ63972.1"/>
    </source>
</evidence>
<name>A0A3P3U0V4_9BACL</name>
<dbReference type="SUPFAM" id="SSF88697">
    <property type="entry name" value="PUA domain-like"/>
    <property type="match status" value="1"/>
</dbReference>
<dbReference type="OrthoDB" id="9781481at2"/>
<evidence type="ECO:0000259" key="1">
    <source>
        <dbReference type="Pfam" id="PF01878"/>
    </source>
</evidence>
<dbReference type="AlphaFoldDB" id="A0A3P3U0V4"/>
<reference evidence="2 3" key="1">
    <citation type="submission" date="2018-11" db="EMBL/GenBank/DDBJ databases">
        <title>Genome sequencing of Paenibacillus sp. KCOM 3021 (= ChDC PVNT-B20).</title>
        <authorList>
            <person name="Kook J.-K."/>
            <person name="Park S.-N."/>
            <person name="Lim Y.K."/>
        </authorList>
    </citation>
    <scope>NUCLEOTIDE SEQUENCE [LARGE SCALE GENOMIC DNA]</scope>
    <source>
        <strain evidence="2 3">KCOM 3021</strain>
    </source>
</reference>
<protein>
    <submittedName>
        <fullName evidence="2">EVE domain-containing protein</fullName>
    </submittedName>
</protein>
<evidence type="ECO:0000313" key="3">
    <source>
        <dbReference type="Proteomes" id="UP000267017"/>
    </source>
</evidence>
<dbReference type="SUPFAM" id="SSF52540">
    <property type="entry name" value="P-loop containing nucleoside triphosphate hydrolases"/>
    <property type="match status" value="1"/>
</dbReference>
<keyword evidence="3" id="KW-1185">Reference proteome</keyword>
<comment type="caution">
    <text evidence="2">The sequence shown here is derived from an EMBL/GenBank/DDBJ whole genome shotgun (WGS) entry which is preliminary data.</text>
</comment>
<feature type="domain" description="EVE" evidence="1">
    <location>
        <begin position="16"/>
        <end position="145"/>
    </location>
</feature>
<dbReference type="Gene3D" id="3.10.590.10">
    <property type="entry name" value="ph1033 like domains"/>
    <property type="match status" value="1"/>
</dbReference>
<organism evidence="2 3">
    <name type="scientific">Paenibacillus oralis</name>
    <dbReference type="NCBI Taxonomy" id="2490856"/>
    <lineage>
        <taxon>Bacteria</taxon>
        <taxon>Bacillati</taxon>
        <taxon>Bacillota</taxon>
        <taxon>Bacilli</taxon>
        <taxon>Bacillales</taxon>
        <taxon>Paenibacillaceae</taxon>
        <taxon>Paenibacillus</taxon>
    </lineage>
</organism>
<proteinExistence type="predicted"/>
<dbReference type="Pfam" id="PF01878">
    <property type="entry name" value="EVE"/>
    <property type="match status" value="1"/>
</dbReference>
<sequence length="839" mass="96286">MTDGSLQEVVHNAKQAWVFQWNPEDYDVFADFHSGKQTESWRVNAHWGQMQPGDAVLLWKSSGGEGNSKGEAGIYAVGVLKQEPYQAPPEDVCKYRVNVEYISLLSAPILKSGMTQDPLKQLAARIVRGSNFKVEDDEWKTLITMLLSQTSPAYWLFNVSADKYPEVWRNSLEYGVAAAQYEVGKQDRASVKRNCTLMQSIRYNDYIVAYSGNKSIVAVGQVSRTFFEETAPEFLMNIDGEPWGQRIGVNWFLVKEPGKIIQSNFKKFVGVPQDSVMGSYVCFQMDAEGFYNVWNFLNEEIPENAKGGKAKRMFQPFIENMRSKGFAFGDELINTYITSLRSKPFVLLSGISGTGKTKLAQLFAQYMSPPEFVEIETSPNDNQSYDNRVQESYHKFNRITIKKQYEDLLDLPLPGQSVEVNVFVDEVQEVCKVYRNRNSGHGAVQLFLRGAVAKTLKERYPIGEWIRISFEADEHGDIIRLGKPAAHGQHCLEKKRHAFLSVRPDWVDNKSLLGYYNPITEEYQATELLFLLLKARKDREKPYFVIFDEMNLAKVEYYFSDFLSCLESRRVSGKTIRSEHLRLHDQPPIPIEDENGVEYEIPPTLEIPENVYFTGTVNIDETTYMFSPKVLDRANVIEINEIDLEGYRATFDVIDQNERYADSEVINTFTDKGRYHERLIKKSWEWTPDLEKAFQSITKLHRILQSHRLPFGYRVVDEILFFLANAAELGCMEMMDALDLQIMQRILPKLHGNRARLQQPLMDLLVYFCGIDNGRTGQKTALSDADRGFLHAFSEGKDTKAHEANSQFKTDGISFHRSAKKLYAMIVRLEQYGFVSFIE</sequence>
<dbReference type="InterPro" id="IPR027417">
    <property type="entry name" value="P-loop_NTPase"/>
</dbReference>
<accession>A0A3P3U0V4</accession>
<dbReference type="EMBL" id="RRCN01000001">
    <property type="protein sequence ID" value="RRJ63972.1"/>
    <property type="molecule type" value="Genomic_DNA"/>
</dbReference>
<dbReference type="InterPro" id="IPR015947">
    <property type="entry name" value="PUA-like_sf"/>
</dbReference>
<dbReference type="Gene3D" id="3.40.50.300">
    <property type="entry name" value="P-loop containing nucleotide triphosphate hydrolases"/>
    <property type="match status" value="2"/>
</dbReference>
<gene>
    <name evidence="2" type="ORF">EHV15_14305</name>
</gene>
<dbReference type="Proteomes" id="UP000267017">
    <property type="component" value="Unassembled WGS sequence"/>
</dbReference>
<dbReference type="InterPro" id="IPR002740">
    <property type="entry name" value="EVE_domain"/>
</dbReference>